<dbReference type="InterPro" id="IPR048051">
    <property type="entry name" value="BapA-like_prefix-like"/>
</dbReference>
<evidence type="ECO:0000259" key="1">
    <source>
        <dbReference type="Pfam" id="PF22783"/>
    </source>
</evidence>
<proteinExistence type="predicted"/>
<dbReference type="Proteomes" id="UP001226020">
    <property type="component" value="Unassembled WGS sequence"/>
</dbReference>
<dbReference type="EMBL" id="JASAXT010000001">
    <property type="protein sequence ID" value="MDP8147603.1"/>
    <property type="molecule type" value="Genomic_DNA"/>
</dbReference>
<gene>
    <name evidence="2" type="ORF">QJU57_00720</name>
</gene>
<organism evidence="2 3">
    <name type="scientific">Phocoenobacter atlanticus subsp. atlanticus</name>
    <dbReference type="NCBI Taxonomy" id="3061285"/>
    <lineage>
        <taxon>Bacteria</taxon>
        <taxon>Pseudomonadati</taxon>
        <taxon>Pseudomonadota</taxon>
        <taxon>Gammaproteobacteria</taxon>
        <taxon>Pasteurellales</taxon>
        <taxon>Pasteurellaceae</taxon>
        <taxon>Phocoenobacter</taxon>
        <taxon>Phocoenobacter atlanticus</taxon>
    </lineage>
</organism>
<evidence type="ECO:0000313" key="3">
    <source>
        <dbReference type="Proteomes" id="UP001226020"/>
    </source>
</evidence>
<dbReference type="RefSeq" id="WP_306348586.1">
    <property type="nucleotide sequence ID" value="NZ_JASAWV010000001.1"/>
</dbReference>
<keyword evidence="3" id="KW-1185">Reference proteome</keyword>
<feature type="domain" description="Biofilm-associated protein BapA-like prefix-like" evidence="1">
    <location>
        <begin position="13"/>
        <end position="70"/>
    </location>
</feature>
<reference evidence="2 3" key="1">
    <citation type="journal article" date="2023" name="Front. Microbiol.">
        <title>Phylogeography and host specificity of Pasteurellaceae pathogenic to sea-farmed fish in the north-east Atlantic.</title>
        <authorList>
            <person name="Gulla S."/>
            <person name="Colquhoun D.J."/>
            <person name="Olsen A.B."/>
            <person name="Spilsberg B."/>
            <person name="Lagesen K."/>
            <person name="Aakesson C.P."/>
            <person name="Strom S."/>
            <person name="Manji F."/>
            <person name="Birkbeck T.H."/>
            <person name="Nilsen H.K."/>
        </authorList>
    </citation>
    <scope>NUCLEOTIDE SEQUENCE [LARGE SCALE GENOMIC DNA]</scope>
    <source>
        <strain evidence="2 3">NVIB3131</strain>
    </source>
</reference>
<evidence type="ECO:0000313" key="2">
    <source>
        <dbReference type="EMBL" id="MDP8147603.1"/>
    </source>
</evidence>
<accession>A0AAW8CIJ2</accession>
<dbReference type="Pfam" id="PF22783">
    <property type="entry name" value="BapA_N"/>
    <property type="match status" value="1"/>
</dbReference>
<dbReference type="AlphaFoldDB" id="A0AAW8CIJ2"/>
<sequence>MNIIRELNLTKYVVLPFSREQIVSSIKTGDDLLIKLSNGEVVRVEDYFSMFRHLVLNSEQGKNVQLLEVDDISGYLLNTKTLTYNEQSELFGNDLAMLSSQTSEDVLLSNGLNSSVIEDSGVVDGVTGGIFLGLGALGAGIGVATAIKHSDDDTKVDTVKGIENDVSKTVIDVNNDGNPEKVIVTNIDSITGEVVTTTTEDKNDDGIIDKKTITVDKDADGIAEKITEITIEADGTKITKVFLDTDDDGKFEDVITTTEHPDKTITTESRSAIADNNGDLVDTDFIKDDTSLVISEGTLNKIANSENGYKVMVNNEKPANQSSLENDFTKTTETEGRDGEEYVKYTNDSDDVLIINPDITNSDTFIV</sequence>
<name>A0AAW8CIJ2_9PAST</name>
<protein>
    <recommendedName>
        <fullName evidence="1">Biofilm-associated protein BapA-like prefix-like domain-containing protein</fullName>
    </recommendedName>
</protein>
<comment type="caution">
    <text evidence="2">The sequence shown here is derived from an EMBL/GenBank/DDBJ whole genome shotgun (WGS) entry which is preliminary data.</text>
</comment>